<comment type="caution">
    <text evidence="1">The sequence shown here is derived from an EMBL/GenBank/DDBJ whole genome shotgun (WGS) entry which is preliminary data.</text>
</comment>
<reference evidence="1 2" key="2">
    <citation type="journal article" date="2022" name="Mol. Ecol. Resour.">
        <title>The genomes of chicory, endive, great burdock and yacon provide insights into Asteraceae paleo-polyploidization history and plant inulin production.</title>
        <authorList>
            <person name="Fan W."/>
            <person name="Wang S."/>
            <person name="Wang H."/>
            <person name="Wang A."/>
            <person name="Jiang F."/>
            <person name="Liu H."/>
            <person name="Zhao H."/>
            <person name="Xu D."/>
            <person name="Zhang Y."/>
        </authorList>
    </citation>
    <scope>NUCLEOTIDE SEQUENCE [LARGE SCALE GENOMIC DNA]</scope>
    <source>
        <strain evidence="2">cv. Punajuju</strain>
        <tissue evidence="1">Leaves</tissue>
    </source>
</reference>
<proteinExistence type="predicted"/>
<evidence type="ECO:0000313" key="1">
    <source>
        <dbReference type="EMBL" id="KAI3778144.1"/>
    </source>
</evidence>
<keyword evidence="2" id="KW-1185">Reference proteome</keyword>
<gene>
    <name evidence="1" type="ORF">L2E82_07193</name>
</gene>
<accession>A0ACB9G407</accession>
<protein>
    <submittedName>
        <fullName evidence="1">Uncharacterized protein</fullName>
    </submittedName>
</protein>
<organism evidence="1 2">
    <name type="scientific">Cichorium intybus</name>
    <name type="common">Chicory</name>
    <dbReference type="NCBI Taxonomy" id="13427"/>
    <lineage>
        <taxon>Eukaryota</taxon>
        <taxon>Viridiplantae</taxon>
        <taxon>Streptophyta</taxon>
        <taxon>Embryophyta</taxon>
        <taxon>Tracheophyta</taxon>
        <taxon>Spermatophyta</taxon>
        <taxon>Magnoliopsida</taxon>
        <taxon>eudicotyledons</taxon>
        <taxon>Gunneridae</taxon>
        <taxon>Pentapetalae</taxon>
        <taxon>asterids</taxon>
        <taxon>campanulids</taxon>
        <taxon>Asterales</taxon>
        <taxon>Asteraceae</taxon>
        <taxon>Cichorioideae</taxon>
        <taxon>Cichorieae</taxon>
        <taxon>Cichoriinae</taxon>
        <taxon>Cichorium</taxon>
    </lineage>
</organism>
<name>A0ACB9G407_CICIN</name>
<dbReference type="EMBL" id="CM042010">
    <property type="protein sequence ID" value="KAI3778144.1"/>
    <property type="molecule type" value="Genomic_DNA"/>
</dbReference>
<reference evidence="2" key="1">
    <citation type="journal article" date="2022" name="Mol. Ecol. Resour.">
        <title>The genomes of chicory, endive, great burdock and yacon provide insights into Asteraceae palaeo-polyploidization history and plant inulin production.</title>
        <authorList>
            <person name="Fan W."/>
            <person name="Wang S."/>
            <person name="Wang H."/>
            <person name="Wang A."/>
            <person name="Jiang F."/>
            <person name="Liu H."/>
            <person name="Zhao H."/>
            <person name="Xu D."/>
            <person name="Zhang Y."/>
        </authorList>
    </citation>
    <scope>NUCLEOTIDE SEQUENCE [LARGE SCALE GENOMIC DNA]</scope>
    <source>
        <strain evidence="2">cv. Punajuju</strain>
    </source>
</reference>
<sequence length="113" mass="12066">MSGGQISALIVTKCTIADVAVFVQVAGGDGTVGWRLGVVSDLKLSHPPPIATVPSGTGNNLPFAFGWGKKNPRTNPESVLKFLEVTAYYLHEIGLDMRMGKKMSNSPSHRNLD</sequence>
<evidence type="ECO:0000313" key="2">
    <source>
        <dbReference type="Proteomes" id="UP001055811"/>
    </source>
</evidence>
<dbReference type="Proteomes" id="UP001055811">
    <property type="component" value="Linkage Group LG02"/>
</dbReference>